<accession>C5RAA1</accession>
<dbReference type="AlphaFoldDB" id="C5RAA1"/>
<protein>
    <submittedName>
        <fullName evidence="1">Uncharacterized protein</fullName>
    </submittedName>
</protein>
<evidence type="ECO:0000313" key="1">
    <source>
        <dbReference type="EMBL" id="EER74955.1"/>
    </source>
</evidence>
<proteinExistence type="predicted"/>
<reference evidence="1 2" key="1">
    <citation type="submission" date="2009-04" db="EMBL/GenBank/DDBJ databases">
        <authorList>
            <person name="Qin X."/>
            <person name="Bachman B."/>
            <person name="Battles P."/>
            <person name="Bell A."/>
            <person name="Bess C."/>
            <person name="Bickham C."/>
            <person name="Chaboub L."/>
            <person name="Chen D."/>
            <person name="Coyle M."/>
            <person name="Deiros D.R."/>
            <person name="Dinh H."/>
            <person name="Forbes L."/>
            <person name="Fowler G."/>
            <person name="Francisco L."/>
            <person name="Fu Q."/>
            <person name="Gubbala S."/>
            <person name="Hale W."/>
            <person name="Han Y."/>
            <person name="Hemphill L."/>
            <person name="Highlander S.K."/>
            <person name="Hirani K."/>
            <person name="Hogues M."/>
            <person name="Jackson L."/>
            <person name="Jakkamsetti A."/>
            <person name="Javaid M."/>
            <person name="Jiang H."/>
            <person name="Korchina V."/>
            <person name="Kovar C."/>
            <person name="Lara F."/>
            <person name="Lee S."/>
            <person name="Mata R."/>
            <person name="Mathew T."/>
            <person name="Moen C."/>
            <person name="Morales K."/>
            <person name="Munidasa M."/>
            <person name="Nazareth L."/>
            <person name="Ngo R."/>
            <person name="Nguyen L."/>
            <person name="Okwuonu G."/>
            <person name="Ongeri F."/>
            <person name="Patil S."/>
            <person name="Petrosino J."/>
            <person name="Pham C."/>
            <person name="Pham P."/>
            <person name="Pu L.-L."/>
            <person name="Puazo M."/>
            <person name="Raj R."/>
            <person name="Reid J."/>
            <person name="Rouhana J."/>
            <person name="Saada N."/>
            <person name="Shang Y."/>
            <person name="Simmons D."/>
            <person name="Thornton R."/>
            <person name="Warren J."/>
            <person name="Weissenberger G."/>
            <person name="Zhang J."/>
            <person name="Zhang L."/>
            <person name="Zhou C."/>
            <person name="Zhu D."/>
            <person name="Muzny D."/>
            <person name="Worley K."/>
            <person name="Gibbs R."/>
        </authorList>
    </citation>
    <scope>NUCLEOTIDE SEQUENCE [LARGE SCALE GENOMIC DNA]</scope>
    <source>
        <strain evidence="1 2">ATCC 33313</strain>
    </source>
</reference>
<sequence length="87" mass="10001">MIKKEKIMKDHNLRLTSDDGILTKKGCEISSGFWKIRETTSKGAIIIFEIFPNGKSTIKSNFKIAYFEDTFEIIYDAPNAEFIDEAF</sequence>
<evidence type="ECO:0000313" key="2">
    <source>
        <dbReference type="Proteomes" id="UP000004528"/>
    </source>
</evidence>
<organism evidence="1 2">
    <name type="scientific">Weissella paramesenteroides ATCC 33313</name>
    <dbReference type="NCBI Taxonomy" id="585506"/>
    <lineage>
        <taxon>Bacteria</taxon>
        <taxon>Bacillati</taxon>
        <taxon>Bacillota</taxon>
        <taxon>Bacilli</taxon>
        <taxon>Lactobacillales</taxon>
        <taxon>Lactobacillaceae</taxon>
        <taxon>Weissella</taxon>
    </lineage>
</organism>
<gene>
    <name evidence="1" type="ORF">HMPREF0877_0896</name>
</gene>
<dbReference type="EMBL" id="ACKU01000012">
    <property type="protein sequence ID" value="EER74955.1"/>
    <property type="molecule type" value="Genomic_DNA"/>
</dbReference>
<dbReference type="Proteomes" id="UP000004528">
    <property type="component" value="Unassembled WGS sequence"/>
</dbReference>
<comment type="caution">
    <text evidence="1">The sequence shown here is derived from an EMBL/GenBank/DDBJ whole genome shotgun (WGS) entry which is preliminary data.</text>
</comment>
<dbReference type="HOGENOM" id="CLU_2482504_0_0_9"/>
<name>C5RAA1_WEIPA</name>
<keyword evidence="2" id="KW-1185">Reference proteome</keyword>